<dbReference type="EMBL" id="CAJVQA010004507">
    <property type="protein sequence ID" value="CAG8600292.1"/>
    <property type="molecule type" value="Genomic_DNA"/>
</dbReference>
<keyword evidence="1" id="KW-1133">Transmembrane helix</keyword>
<gene>
    <name evidence="2" type="ORF">CPELLU_LOCUS6958</name>
</gene>
<protein>
    <submittedName>
        <fullName evidence="2">2877_t:CDS:1</fullName>
    </submittedName>
</protein>
<name>A0A9N9CH84_9GLOM</name>
<dbReference type="Proteomes" id="UP000789759">
    <property type="component" value="Unassembled WGS sequence"/>
</dbReference>
<accession>A0A9N9CH84</accession>
<keyword evidence="3" id="KW-1185">Reference proteome</keyword>
<keyword evidence="1" id="KW-0472">Membrane</keyword>
<sequence length="67" mass="7382">MLPYKFGISSAILAFILASVAKTITAKDFSEIFNFSLFTNFFGIIPIVASKSSIITTSFSLFLYSNK</sequence>
<organism evidence="2 3">
    <name type="scientific">Cetraspora pellucida</name>
    <dbReference type="NCBI Taxonomy" id="1433469"/>
    <lineage>
        <taxon>Eukaryota</taxon>
        <taxon>Fungi</taxon>
        <taxon>Fungi incertae sedis</taxon>
        <taxon>Mucoromycota</taxon>
        <taxon>Glomeromycotina</taxon>
        <taxon>Glomeromycetes</taxon>
        <taxon>Diversisporales</taxon>
        <taxon>Gigasporaceae</taxon>
        <taxon>Cetraspora</taxon>
    </lineage>
</organism>
<comment type="caution">
    <text evidence="2">The sequence shown here is derived from an EMBL/GenBank/DDBJ whole genome shotgun (WGS) entry which is preliminary data.</text>
</comment>
<reference evidence="2" key="1">
    <citation type="submission" date="2021-06" db="EMBL/GenBank/DDBJ databases">
        <authorList>
            <person name="Kallberg Y."/>
            <person name="Tangrot J."/>
            <person name="Rosling A."/>
        </authorList>
    </citation>
    <scope>NUCLEOTIDE SEQUENCE</scope>
    <source>
        <strain evidence="2">FL966</strain>
    </source>
</reference>
<evidence type="ECO:0000313" key="2">
    <source>
        <dbReference type="EMBL" id="CAG8600292.1"/>
    </source>
</evidence>
<evidence type="ECO:0000256" key="1">
    <source>
        <dbReference type="SAM" id="Phobius"/>
    </source>
</evidence>
<proteinExistence type="predicted"/>
<dbReference type="AlphaFoldDB" id="A0A9N9CH84"/>
<keyword evidence="1" id="KW-0812">Transmembrane</keyword>
<evidence type="ECO:0000313" key="3">
    <source>
        <dbReference type="Proteomes" id="UP000789759"/>
    </source>
</evidence>
<feature type="transmembrane region" description="Helical" evidence="1">
    <location>
        <begin position="37"/>
        <end position="64"/>
    </location>
</feature>